<sequence length="167" mass="18312">MVGWGFPAPLSTVPAQTQPIATCIKQPQSRSCHGPEPPLLMAPQKRTRQQVGDLSSESLPRKPPAKRIKTRTWESPPEFRDRLSKIALTHGALRELDRRTELSRTGLPRSRHSLACTTSPVKVTRALTRALTRLANDGGPDLSDLRGHPSPPAPDPTPVIMTSRHSS</sequence>
<feature type="region of interest" description="Disordered" evidence="1">
    <location>
        <begin position="26"/>
        <end position="77"/>
    </location>
</feature>
<evidence type="ECO:0000256" key="1">
    <source>
        <dbReference type="SAM" id="MobiDB-lite"/>
    </source>
</evidence>
<protein>
    <submittedName>
        <fullName evidence="2">Uncharacterized protein</fullName>
    </submittedName>
</protein>
<dbReference type="Proteomes" id="UP000044602">
    <property type="component" value="Unassembled WGS sequence"/>
</dbReference>
<gene>
    <name evidence="2" type="ORF">BN1708_006801</name>
</gene>
<feature type="compositionally biased region" description="Polar residues" evidence="1">
    <location>
        <begin position="49"/>
        <end position="58"/>
    </location>
</feature>
<dbReference type="AlphaFoldDB" id="A0A0G4MNR1"/>
<organism evidence="2 3">
    <name type="scientific">Verticillium longisporum</name>
    <name type="common">Verticillium dahliae var. longisporum</name>
    <dbReference type="NCBI Taxonomy" id="100787"/>
    <lineage>
        <taxon>Eukaryota</taxon>
        <taxon>Fungi</taxon>
        <taxon>Dikarya</taxon>
        <taxon>Ascomycota</taxon>
        <taxon>Pezizomycotina</taxon>
        <taxon>Sordariomycetes</taxon>
        <taxon>Hypocreomycetidae</taxon>
        <taxon>Glomerellales</taxon>
        <taxon>Plectosphaerellaceae</taxon>
        <taxon>Verticillium</taxon>
    </lineage>
</organism>
<accession>A0A0G4MNR1</accession>
<name>A0A0G4MNR1_VERLO</name>
<evidence type="ECO:0000313" key="2">
    <source>
        <dbReference type="EMBL" id="CRK35787.1"/>
    </source>
</evidence>
<feature type="region of interest" description="Disordered" evidence="1">
    <location>
        <begin position="135"/>
        <end position="167"/>
    </location>
</feature>
<keyword evidence="3" id="KW-1185">Reference proteome</keyword>
<dbReference type="EMBL" id="CVQH01023639">
    <property type="protein sequence ID" value="CRK35787.1"/>
    <property type="molecule type" value="Genomic_DNA"/>
</dbReference>
<dbReference type="STRING" id="100787.A0A0G4MNR1"/>
<reference evidence="2 3" key="1">
    <citation type="submission" date="2015-05" db="EMBL/GenBank/DDBJ databases">
        <authorList>
            <person name="Wang D.B."/>
            <person name="Wang M."/>
        </authorList>
    </citation>
    <scope>NUCLEOTIDE SEQUENCE [LARGE SCALE GENOMIC DNA]</scope>
    <source>
        <strain evidence="2">VL1</strain>
    </source>
</reference>
<proteinExistence type="predicted"/>
<evidence type="ECO:0000313" key="3">
    <source>
        <dbReference type="Proteomes" id="UP000044602"/>
    </source>
</evidence>